<evidence type="ECO:0000313" key="1">
    <source>
        <dbReference type="EMBL" id="KAL0574842.1"/>
    </source>
</evidence>
<comment type="caution">
    <text evidence="1">The sequence shown here is derived from an EMBL/GenBank/DDBJ whole genome shotgun (WGS) entry which is preliminary data.</text>
</comment>
<sequence length="94" mass="11223">MAKKRKQLSDDKKAIALQEHQKAEQVRLHKCMQKTGKEEFDWGYKTRIVKPRALLGMDKDSVEYKAGFEKWKADVQLERERAAEMEAHWRGREY</sequence>
<evidence type="ECO:0000313" key="2">
    <source>
        <dbReference type="Proteomes" id="UP001465976"/>
    </source>
</evidence>
<dbReference type="EMBL" id="JBAHYK010000360">
    <property type="protein sequence ID" value="KAL0574842.1"/>
    <property type="molecule type" value="Genomic_DNA"/>
</dbReference>
<dbReference type="Proteomes" id="UP001465976">
    <property type="component" value="Unassembled WGS sequence"/>
</dbReference>
<proteinExistence type="predicted"/>
<name>A0ABR3FHM3_9AGAR</name>
<keyword evidence="2" id="KW-1185">Reference proteome</keyword>
<protein>
    <submittedName>
        <fullName evidence="1">Uncharacterized protein</fullName>
    </submittedName>
</protein>
<gene>
    <name evidence="1" type="ORF">V5O48_007115</name>
</gene>
<accession>A0ABR3FHM3</accession>
<organism evidence="1 2">
    <name type="scientific">Marasmius crinis-equi</name>
    <dbReference type="NCBI Taxonomy" id="585013"/>
    <lineage>
        <taxon>Eukaryota</taxon>
        <taxon>Fungi</taxon>
        <taxon>Dikarya</taxon>
        <taxon>Basidiomycota</taxon>
        <taxon>Agaricomycotina</taxon>
        <taxon>Agaricomycetes</taxon>
        <taxon>Agaricomycetidae</taxon>
        <taxon>Agaricales</taxon>
        <taxon>Marasmiineae</taxon>
        <taxon>Marasmiaceae</taxon>
        <taxon>Marasmius</taxon>
    </lineage>
</organism>
<reference evidence="1 2" key="1">
    <citation type="submission" date="2024-02" db="EMBL/GenBank/DDBJ databases">
        <title>A draft genome for the cacao thread blight pathogen Marasmius crinis-equi.</title>
        <authorList>
            <person name="Cohen S.P."/>
            <person name="Baruah I.K."/>
            <person name="Amoako-Attah I."/>
            <person name="Bukari Y."/>
            <person name="Meinhardt L.W."/>
            <person name="Bailey B.A."/>
        </authorList>
    </citation>
    <scope>NUCLEOTIDE SEQUENCE [LARGE SCALE GENOMIC DNA]</scope>
    <source>
        <strain evidence="1 2">GH-76</strain>
    </source>
</reference>